<reference evidence="8" key="1">
    <citation type="submission" date="2022-05" db="EMBL/GenBank/DDBJ databases">
        <authorList>
            <person name="Tuo L."/>
        </authorList>
    </citation>
    <scope>NUCLEOTIDE SEQUENCE</scope>
    <source>
        <strain evidence="8">BSK12Z-4</strain>
    </source>
</reference>
<organism evidence="8 9">
    <name type="scientific">Nocardioides bruguierae</name>
    <dbReference type="NCBI Taxonomy" id="2945102"/>
    <lineage>
        <taxon>Bacteria</taxon>
        <taxon>Bacillati</taxon>
        <taxon>Actinomycetota</taxon>
        <taxon>Actinomycetes</taxon>
        <taxon>Propionibacteriales</taxon>
        <taxon>Nocardioidaceae</taxon>
        <taxon>Nocardioides</taxon>
    </lineage>
</organism>
<evidence type="ECO:0000313" key="9">
    <source>
        <dbReference type="Proteomes" id="UP001139485"/>
    </source>
</evidence>
<proteinExistence type="predicted"/>
<feature type="transmembrane region" description="Helical" evidence="6">
    <location>
        <begin position="9"/>
        <end position="32"/>
    </location>
</feature>
<evidence type="ECO:0000256" key="2">
    <source>
        <dbReference type="ARBA" id="ARBA00022475"/>
    </source>
</evidence>
<evidence type="ECO:0000313" key="8">
    <source>
        <dbReference type="EMBL" id="MCM0621267.1"/>
    </source>
</evidence>
<feature type="transmembrane region" description="Helical" evidence="6">
    <location>
        <begin position="247"/>
        <end position="267"/>
    </location>
</feature>
<dbReference type="InterPro" id="IPR042094">
    <property type="entry name" value="T2SS_GspF_sf"/>
</dbReference>
<evidence type="ECO:0000256" key="5">
    <source>
        <dbReference type="ARBA" id="ARBA00023136"/>
    </source>
</evidence>
<accession>A0A9X2D8H7</accession>
<keyword evidence="5 6" id="KW-0472">Membrane</keyword>
<comment type="subcellular location">
    <subcellularLocation>
        <location evidence="1">Cell membrane</location>
        <topology evidence="1">Multi-pass membrane protein</topology>
    </subcellularLocation>
</comment>
<protein>
    <submittedName>
        <fullName evidence="8">Type II secretion system F family protein</fullName>
    </submittedName>
</protein>
<comment type="caution">
    <text evidence="8">The sequence shown here is derived from an EMBL/GenBank/DDBJ whole genome shotgun (WGS) entry which is preliminary data.</text>
</comment>
<feature type="transmembrane region" description="Helical" evidence="6">
    <location>
        <begin position="52"/>
        <end position="85"/>
    </location>
</feature>
<dbReference type="Pfam" id="PF00482">
    <property type="entry name" value="T2SSF"/>
    <property type="match status" value="1"/>
</dbReference>
<dbReference type="InterPro" id="IPR018076">
    <property type="entry name" value="T2SS_GspF_dom"/>
</dbReference>
<keyword evidence="9" id="KW-1185">Reference proteome</keyword>
<dbReference type="RefSeq" id="WP_250827728.1">
    <property type="nucleotide sequence ID" value="NZ_JAMOIL010000016.1"/>
</dbReference>
<dbReference type="GO" id="GO:0005886">
    <property type="term" value="C:plasma membrane"/>
    <property type="evidence" value="ECO:0007669"/>
    <property type="project" value="UniProtKB-SubCell"/>
</dbReference>
<evidence type="ECO:0000259" key="7">
    <source>
        <dbReference type="Pfam" id="PF00482"/>
    </source>
</evidence>
<evidence type="ECO:0000256" key="3">
    <source>
        <dbReference type="ARBA" id="ARBA00022692"/>
    </source>
</evidence>
<sequence length="291" mass="30601">MSGALGPEVALVVLLGGVAAAGLVLLVVALVPRPVSETAREPSRLLPAVRSLGARLPVAIGVGLLVLLLTRWVVAAVAAGALVVLWRRVAGREGSLGVEKVEALAAWTESLRDTVAGAVGLEQAIPSTVHAASPVIRDDLQTLADRLRVRVPLPEALQRLADDLDDATADLVVGALMLNARLRGPGLRDVLGSLADSARADLEMRQRVNADRRSIQRSVQIILGVTVLFVGGLSIFNPGYVEPYTSPLGQLVLAGILGLFAAGITWLRRLARFETPGRFLRSRVDRAGASA</sequence>
<dbReference type="Proteomes" id="UP001139485">
    <property type="component" value="Unassembled WGS sequence"/>
</dbReference>
<dbReference type="AlphaFoldDB" id="A0A9X2D8H7"/>
<feature type="transmembrane region" description="Helical" evidence="6">
    <location>
        <begin position="221"/>
        <end position="241"/>
    </location>
</feature>
<dbReference type="Gene3D" id="1.20.81.30">
    <property type="entry name" value="Type II secretion system (T2SS), domain F"/>
    <property type="match status" value="1"/>
</dbReference>
<keyword evidence="3 6" id="KW-0812">Transmembrane</keyword>
<dbReference type="EMBL" id="JAMOIL010000016">
    <property type="protein sequence ID" value="MCM0621267.1"/>
    <property type="molecule type" value="Genomic_DNA"/>
</dbReference>
<dbReference type="PANTHER" id="PTHR35007:SF3">
    <property type="entry name" value="POSSIBLE CONSERVED ALANINE RICH MEMBRANE PROTEIN"/>
    <property type="match status" value="1"/>
</dbReference>
<evidence type="ECO:0000256" key="6">
    <source>
        <dbReference type="SAM" id="Phobius"/>
    </source>
</evidence>
<name>A0A9X2D8H7_9ACTN</name>
<gene>
    <name evidence="8" type="ORF">M8330_13310</name>
</gene>
<evidence type="ECO:0000256" key="4">
    <source>
        <dbReference type="ARBA" id="ARBA00022989"/>
    </source>
</evidence>
<keyword evidence="2" id="KW-1003">Cell membrane</keyword>
<feature type="domain" description="Type II secretion system protein GspF" evidence="7">
    <location>
        <begin position="108"/>
        <end position="231"/>
    </location>
</feature>
<evidence type="ECO:0000256" key="1">
    <source>
        <dbReference type="ARBA" id="ARBA00004651"/>
    </source>
</evidence>
<dbReference type="PANTHER" id="PTHR35007">
    <property type="entry name" value="INTEGRAL MEMBRANE PROTEIN-RELATED"/>
    <property type="match status" value="1"/>
</dbReference>
<keyword evidence="4 6" id="KW-1133">Transmembrane helix</keyword>